<evidence type="ECO:0000313" key="2">
    <source>
        <dbReference type="Proteomes" id="UP000092154"/>
    </source>
</evidence>
<dbReference type="OrthoDB" id="2693141at2759"/>
<dbReference type="EMBL" id="KV449737">
    <property type="protein sequence ID" value="OAX30951.1"/>
    <property type="molecule type" value="Genomic_DNA"/>
</dbReference>
<accession>A0A1B7MED3</accession>
<dbReference type="InParanoid" id="A0A1B7MED3"/>
<name>A0A1B7MED3_9AGAM</name>
<keyword evidence="2" id="KW-1185">Reference proteome</keyword>
<sequence>MTSDNLIQFSPARPTRQTFLLVCPWDRSLLELSHFAESPELSDMENVESDWSSPTSPLHWNWESYSQAFFGEFLLVQHQGHAFSDHSA</sequence>
<dbReference type="Proteomes" id="UP000092154">
    <property type="component" value="Unassembled WGS sequence"/>
</dbReference>
<evidence type="ECO:0000313" key="1">
    <source>
        <dbReference type="EMBL" id="OAX30951.1"/>
    </source>
</evidence>
<dbReference type="AlphaFoldDB" id="A0A1B7MED3"/>
<protein>
    <submittedName>
        <fullName evidence="1">Uncharacterized protein</fullName>
    </submittedName>
</protein>
<gene>
    <name evidence="1" type="ORF">K503DRAFT_806528</name>
</gene>
<organism evidence="1 2">
    <name type="scientific">Rhizopogon vinicolor AM-OR11-026</name>
    <dbReference type="NCBI Taxonomy" id="1314800"/>
    <lineage>
        <taxon>Eukaryota</taxon>
        <taxon>Fungi</taxon>
        <taxon>Dikarya</taxon>
        <taxon>Basidiomycota</taxon>
        <taxon>Agaricomycotina</taxon>
        <taxon>Agaricomycetes</taxon>
        <taxon>Agaricomycetidae</taxon>
        <taxon>Boletales</taxon>
        <taxon>Suillineae</taxon>
        <taxon>Rhizopogonaceae</taxon>
        <taxon>Rhizopogon</taxon>
    </lineage>
</organism>
<proteinExistence type="predicted"/>
<reference evidence="1 2" key="1">
    <citation type="submission" date="2016-06" db="EMBL/GenBank/DDBJ databases">
        <title>Comparative genomics of the ectomycorrhizal sister species Rhizopogon vinicolor and Rhizopogon vesiculosus (Basidiomycota: Boletales) reveals a divergence of the mating type B locus.</title>
        <authorList>
            <consortium name="DOE Joint Genome Institute"/>
            <person name="Mujic A.B."/>
            <person name="Kuo A."/>
            <person name="Tritt A."/>
            <person name="Lipzen A."/>
            <person name="Chen C."/>
            <person name="Johnson J."/>
            <person name="Sharma A."/>
            <person name="Barry K."/>
            <person name="Grigoriev I.V."/>
            <person name="Spatafora J.W."/>
        </authorList>
    </citation>
    <scope>NUCLEOTIDE SEQUENCE [LARGE SCALE GENOMIC DNA]</scope>
    <source>
        <strain evidence="1 2">AM-OR11-026</strain>
    </source>
</reference>